<keyword evidence="3 9" id="KW-0732">Signal</keyword>
<proteinExistence type="inferred from homology"/>
<dbReference type="SMART" id="SM00321">
    <property type="entry name" value="WSC"/>
    <property type="match status" value="3"/>
</dbReference>
<dbReference type="PRINTS" id="PR00458">
    <property type="entry name" value="PEROXIDASE"/>
</dbReference>
<keyword evidence="13" id="KW-1185">Reference proteome</keyword>
<dbReference type="AlphaFoldDB" id="A0A6G1H5X7"/>
<dbReference type="InterPro" id="IPR002889">
    <property type="entry name" value="WSC_carb-bd"/>
</dbReference>
<evidence type="ECO:0000256" key="5">
    <source>
        <dbReference type="ARBA" id="ARBA00023136"/>
    </source>
</evidence>
<dbReference type="PANTHER" id="PTHR24269:SF16">
    <property type="entry name" value="PROTEIN SLG1"/>
    <property type="match status" value="1"/>
</dbReference>
<feature type="chain" id="PRO_5026094179" evidence="9">
    <location>
        <begin position="23"/>
        <end position="861"/>
    </location>
</feature>
<keyword evidence="12" id="KW-0575">Peroxidase</keyword>
<feature type="domain" description="WSC" evidence="11">
    <location>
        <begin position="556"/>
        <end position="648"/>
    </location>
</feature>
<evidence type="ECO:0000259" key="10">
    <source>
        <dbReference type="PROSITE" id="PS50873"/>
    </source>
</evidence>
<evidence type="ECO:0000256" key="1">
    <source>
        <dbReference type="ARBA" id="ARBA00004167"/>
    </source>
</evidence>
<dbReference type="GO" id="GO:0005886">
    <property type="term" value="C:plasma membrane"/>
    <property type="evidence" value="ECO:0007669"/>
    <property type="project" value="TreeGrafter"/>
</dbReference>
<gene>
    <name evidence="12" type="ORF">K402DRAFT_445318</name>
</gene>
<feature type="domain" description="WSC" evidence="11">
    <location>
        <begin position="662"/>
        <end position="753"/>
    </location>
</feature>
<keyword evidence="12" id="KW-0560">Oxidoreductase</keyword>
<dbReference type="GO" id="GO:0020037">
    <property type="term" value="F:heme binding"/>
    <property type="evidence" value="ECO:0007669"/>
    <property type="project" value="InterPro"/>
</dbReference>
<comment type="similarity">
    <text evidence="7">Belongs to the peroxidase family.</text>
</comment>
<dbReference type="Gene3D" id="1.10.420.10">
    <property type="entry name" value="Peroxidase, domain 2"/>
    <property type="match status" value="1"/>
</dbReference>
<sequence length="861" mass="89643">MRLLSIPGALWTFSLLQYGATAVPTWPAASDELEELMFLTSGYRSRGFPTAITPCSKGAGTGRVAAAEWLRTAFHDVAPGSIFTGIGGLDASLIYELSSAENIGPAFNTTLQTYSSFFSSKSSMADIIALGVYTSVRGCGGPVVPIKPGRIDASESGPSGVPLPQNSFGTFQNQFARIGFNTSEMIAVTACGHTIGGTHASNFPEIVPLNTAPNDVIDFDTTNVTFDNKVITEYFDGTTKNPMIRGPSASNGRNSDFRVFNGDRNTTMTSMQTPAAFASTCGTVLQKMIEVVPSGVTLGDVLVPYQVKPTALSLYLLTASNMSFSGEIRVRTTTLAASQIASVQLVYKDTTGGSSCGSSCMISTAYKGTGSGFDDTFTYYGFSTAIPTSSSISSFNVVVTLVGGTSTTYDNNGAGFAIDDSILIQKSQSCSNAGTVTITAAVRSSVSRTSANLALALKTLRSGLPAPGLSSTSVSMTPGATMGSWTIFSGSYSLTAGQNATTNVPLPARNIPSSEPSTVASATAEIPSPRVRSQEKQIAIYKNTGFVQTINPNITGFNYLGCYTDRQDNRTLGGTSTSNSSLTVEFCATFCTGKQFFGVEYGSECYCGPSLNTAAATLRPGSECSMSCGGNSTEYCGSGNRMNVYNRTTILSDEESGPSLADYTYQGCYSDSTASRSLSSKATQSNSLTYASCASFCAGYSFFGVEYGSECYCGNSLSTASSKVVESDCSFACSGDASKICGAGSRMNVFKTSSSTGSSTGPANPVISGYNYTGCYTDSVGTRTLNGSYLFDNALTIQKCATFCNGAAFFGAEYGGECYCGAQIGGNGAKVVDSDCGFLCSGNSTQYCGAGDRLTVYGKLG</sequence>
<dbReference type="SUPFAM" id="SSF48113">
    <property type="entry name" value="Heme-dependent peroxidases"/>
    <property type="match status" value="1"/>
</dbReference>
<evidence type="ECO:0000256" key="7">
    <source>
        <dbReference type="RuleBase" id="RU004241"/>
    </source>
</evidence>
<feature type="domain" description="WSC" evidence="11">
    <location>
        <begin position="769"/>
        <end position="860"/>
    </location>
</feature>
<keyword evidence="5" id="KW-0472">Membrane</keyword>
<keyword evidence="6" id="KW-0325">Glycoprotein</keyword>
<evidence type="ECO:0000256" key="2">
    <source>
        <dbReference type="ARBA" id="ARBA00022692"/>
    </source>
</evidence>
<dbReference type="PROSITE" id="PS50873">
    <property type="entry name" value="PEROXIDASE_4"/>
    <property type="match status" value="1"/>
</dbReference>
<comment type="subcellular location">
    <subcellularLocation>
        <location evidence="1">Membrane</location>
        <topology evidence="1">Single-pass membrane protein</topology>
    </subcellularLocation>
</comment>
<evidence type="ECO:0000313" key="12">
    <source>
        <dbReference type="EMBL" id="KAF1988457.1"/>
    </source>
</evidence>
<dbReference type="Gene3D" id="1.10.520.10">
    <property type="match status" value="1"/>
</dbReference>
<dbReference type="Pfam" id="PF00141">
    <property type="entry name" value="peroxidase"/>
    <property type="match status" value="1"/>
</dbReference>
<dbReference type="PROSITE" id="PS51212">
    <property type="entry name" value="WSC"/>
    <property type="match status" value="3"/>
</dbReference>
<evidence type="ECO:0000256" key="3">
    <source>
        <dbReference type="ARBA" id="ARBA00022729"/>
    </source>
</evidence>
<organism evidence="12 13">
    <name type="scientific">Aulographum hederae CBS 113979</name>
    <dbReference type="NCBI Taxonomy" id="1176131"/>
    <lineage>
        <taxon>Eukaryota</taxon>
        <taxon>Fungi</taxon>
        <taxon>Dikarya</taxon>
        <taxon>Ascomycota</taxon>
        <taxon>Pezizomycotina</taxon>
        <taxon>Dothideomycetes</taxon>
        <taxon>Pleosporomycetidae</taxon>
        <taxon>Aulographales</taxon>
        <taxon>Aulographaceae</taxon>
    </lineage>
</organism>
<dbReference type="EMBL" id="ML977148">
    <property type="protein sequence ID" value="KAF1988457.1"/>
    <property type="molecule type" value="Genomic_DNA"/>
</dbReference>
<evidence type="ECO:0000256" key="4">
    <source>
        <dbReference type="ARBA" id="ARBA00022989"/>
    </source>
</evidence>
<feature type="domain" description="Plant heme peroxidase family profile" evidence="10">
    <location>
        <begin position="123"/>
        <end position="203"/>
    </location>
</feature>
<dbReference type="InterPro" id="IPR002016">
    <property type="entry name" value="Haem_peroxidase"/>
</dbReference>
<dbReference type="Pfam" id="PF01822">
    <property type="entry name" value="WSC"/>
    <property type="match status" value="3"/>
</dbReference>
<accession>A0A6G1H5X7</accession>
<dbReference type="OrthoDB" id="5985073at2759"/>
<keyword evidence="2" id="KW-0812">Transmembrane</keyword>
<reference evidence="12" key="1">
    <citation type="journal article" date="2020" name="Stud. Mycol.">
        <title>101 Dothideomycetes genomes: a test case for predicting lifestyles and emergence of pathogens.</title>
        <authorList>
            <person name="Haridas S."/>
            <person name="Albert R."/>
            <person name="Binder M."/>
            <person name="Bloem J."/>
            <person name="Labutti K."/>
            <person name="Salamov A."/>
            <person name="Andreopoulos B."/>
            <person name="Baker S."/>
            <person name="Barry K."/>
            <person name="Bills G."/>
            <person name="Bluhm B."/>
            <person name="Cannon C."/>
            <person name="Castanera R."/>
            <person name="Culley D."/>
            <person name="Daum C."/>
            <person name="Ezra D."/>
            <person name="Gonzalez J."/>
            <person name="Henrissat B."/>
            <person name="Kuo A."/>
            <person name="Liang C."/>
            <person name="Lipzen A."/>
            <person name="Lutzoni F."/>
            <person name="Magnuson J."/>
            <person name="Mondo S."/>
            <person name="Nolan M."/>
            <person name="Ohm R."/>
            <person name="Pangilinan J."/>
            <person name="Park H.-J."/>
            <person name="Ramirez L."/>
            <person name="Alfaro M."/>
            <person name="Sun H."/>
            <person name="Tritt A."/>
            <person name="Yoshinaga Y."/>
            <person name="Zwiers L.-H."/>
            <person name="Turgeon B."/>
            <person name="Goodwin S."/>
            <person name="Spatafora J."/>
            <person name="Crous P."/>
            <person name="Grigoriev I."/>
        </authorList>
    </citation>
    <scope>NUCLEOTIDE SEQUENCE</scope>
    <source>
        <strain evidence="12">CBS 113979</strain>
    </source>
</reference>
<evidence type="ECO:0000256" key="8">
    <source>
        <dbReference type="SAM" id="MobiDB-lite"/>
    </source>
</evidence>
<dbReference type="Proteomes" id="UP000800041">
    <property type="component" value="Unassembled WGS sequence"/>
</dbReference>
<evidence type="ECO:0000256" key="9">
    <source>
        <dbReference type="SAM" id="SignalP"/>
    </source>
</evidence>
<feature type="region of interest" description="Disordered" evidence="8">
    <location>
        <begin position="509"/>
        <end position="528"/>
    </location>
</feature>
<feature type="compositionally biased region" description="Polar residues" evidence="8">
    <location>
        <begin position="511"/>
        <end position="521"/>
    </location>
</feature>
<evidence type="ECO:0000259" key="11">
    <source>
        <dbReference type="PROSITE" id="PS51212"/>
    </source>
</evidence>
<protein>
    <submittedName>
        <fullName evidence="12">Class II peroxidase</fullName>
    </submittedName>
</protein>
<feature type="signal peptide" evidence="9">
    <location>
        <begin position="1"/>
        <end position="22"/>
    </location>
</feature>
<keyword evidence="4" id="KW-1133">Transmembrane helix</keyword>
<dbReference type="InterPro" id="IPR051836">
    <property type="entry name" value="Kremen_rcpt"/>
</dbReference>
<dbReference type="GO" id="GO:0004601">
    <property type="term" value="F:peroxidase activity"/>
    <property type="evidence" value="ECO:0007669"/>
    <property type="project" value="UniProtKB-KW"/>
</dbReference>
<dbReference type="PANTHER" id="PTHR24269">
    <property type="entry name" value="KREMEN PROTEIN"/>
    <property type="match status" value="1"/>
</dbReference>
<evidence type="ECO:0000256" key="6">
    <source>
        <dbReference type="ARBA" id="ARBA00023180"/>
    </source>
</evidence>
<evidence type="ECO:0000313" key="13">
    <source>
        <dbReference type="Proteomes" id="UP000800041"/>
    </source>
</evidence>
<name>A0A6G1H5X7_9PEZI</name>
<dbReference type="InterPro" id="IPR010255">
    <property type="entry name" value="Haem_peroxidase_sf"/>
</dbReference>
<dbReference type="GO" id="GO:0006979">
    <property type="term" value="P:response to oxidative stress"/>
    <property type="evidence" value="ECO:0007669"/>
    <property type="project" value="InterPro"/>
</dbReference>